<feature type="compositionally biased region" description="Basic and acidic residues" evidence="8">
    <location>
        <begin position="391"/>
        <end position="404"/>
    </location>
</feature>
<feature type="region of interest" description="Disordered" evidence="8">
    <location>
        <begin position="385"/>
        <end position="404"/>
    </location>
</feature>
<dbReference type="PANTHER" id="PTHR13412">
    <property type="entry name" value="T-CELL IMMUNOMODULATORY PROTEIN HOMOLOG"/>
    <property type="match status" value="1"/>
</dbReference>
<keyword evidence="6 9" id="KW-0472">Membrane</keyword>
<evidence type="ECO:0000256" key="10">
    <source>
        <dbReference type="SAM" id="SignalP"/>
    </source>
</evidence>
<keyword evidence="5 9" id="KW-1133">Transmembrane helix</keyword>
<evidence type="ECO:0000313" key="12">
    <source>
        <dbReference type="EMBL" id="UKJ99967.2"/>
    </source>
</evidence>
<organism evidence="12 13">
    <name type="scientific">Theileria orientalis</name>
    <dbReference type="NCBI Taxonomy" id="68886"/>
    <lineage>
        <taxon>Eukaryota</taxon>
        <taxon>Sar</taxon>
        <taxon>Alveolata</taxon>
        <taxon>Apicomplexa</taxon>
        <taxon>Aconoidasida</taxon>
        <taxon>Piroplasmida</taxon>
        <taxon>Theileriidae</taxon>
        <taxon>Theileria</taxon>
    </lineage>
</organism>
<evidence type="ECO:0000256" key="1">
    <source>
        <dbReference type="ARBA" id="ARBA00004479"/>
    </source>
</evidence>
<dbReference type="PANTHER" id="PTHR13412:SF0">
    <property type="entry name" value="T-CELL IMMUNOMODULATORY PROTEIN"/>
    <property type="match status" value="1"/>
</dbReference>
<dbReference type="InterPro" id="IPR028994">
    <property type="entry name" value="Integrin_alpha_N"/>
</dbReference>
<dbReference type="Pfam" id="PF23122">
    <property type="entry name" value="C2_ITFG1"/>
    <property type="match status" value="1"/>
</dbReference>
<name>A0A976QRT2_THEOR</name>
<dbReference type="Gene3D" id="2.130.10.130">
    <property type="entry name" value="Integrin alpha, N-terminal"/>
    <property type="match status" value="1"/>
</dbReference>
<evidence type="ECO:0000256" key="9">
    <source>
        <dbReference type="SAM" id="Phobius"/>
    </source>
</evidence>
<evidence type="ECO:0000256" key="2">
    <source>
        <dbReference type="ARBA" id="ARBA00006496"/>
    </source>
</evidence>
<proteinExistence type="inferred from homology"/>
<dbReference type="InterPro" id="IPR057089">
    <property type="entry name" value="C2_TIP"/>
</dbReference>
<keyword evidence="4 10" id="KW-0732">Signal</keyword>
<dbReference type="InterPro" id="IPR024881">
    <property type="entry name" value="Tip"/>
</dbReference>
<dbReference type="GO" id="GO:0005886">
    <property type="term" value="C:plasma membrane"/>
    <property type="evidence" value="ECO:0007669"/>
    <property type="project" value="TreeGrafter"/>
</dbReference>
<keyword evidence="7" id="KW-0325">Glycoprotein</keyword>
<evidence type="ECO:0000256" key="3">
    <source>
        <dbReference type="ARBA" id="ARBA00022692"/>
    </source>
</evidence>
<evidence type="ECO:0000256" key="8">
    <source>
        <dbReference type="SAM" id="MobiDB-lite"/>
    </source>
</evidence>
<accession>A0A976QRT2</accession>
<dbReference type="Pfam" id="PF13517">
    <property type="entry name" value="FG-GAP_3"/>
    <property type="match status" value="1"/>
</dbReference>
<feature type="signal peptide" evidence="10">
    <location>
        <begin position="1"/>
        <end position="20"/>
    </location>
</feature>
<evidence type="ECO:0000256" key="4">
    <source>
        <dbReference type="ARBA" id="ARBA00022729"/>
    </source>
</evidence>
<comment type="subcellular location">
    <subcellularLocation>
        <location evidence="1">Membrane</location>
        <topology evidence="1">Single-pass type I membrane protein</topology>
    </subcellularLocation>
</comment>
<sequence>MPEINTLLVLILLVLRTVVAYNFKLEATQFRGRGYIGDFGDFDNSGRLNYATYLYNESLNKSTIYIYYESANSTKTETNGGNGSDFREGTKFDGRNREFEVEGQCDGLTASDLDSNGLLDLLLIMKPNKEDRPENSEQLYYLLAYFQNDEGKFINAWDSRMPLDILFDKLDPADSDLSSKGMIDSSKMEHQLFGQLAGRGSWLSKSTDPALERSSLRNLKPTTVPAGMYELSSIHPLVADFDGDGYFDIMVQTSSHKVYFWINYGKVFLPFYMESVPSITFIGSVEGIIPNPHSCSFIDMNGDCRPDLVITAERLQGPHVEIWVCLVAEERITYKRIDTTIPLPYHYGMITFNDFDSDGTNDLMIPFCYTVDDKGFCGDVIGPESKSGTSLDRRRGDESYDHIESSEKGPKLAIVYNKQMPFCPQMIRSSEEQCRHPDNLCIDSPMMFTPYRDRIITIGIKYQFLYPLKTSTKLLFKTGDQGNNITQLARVSTCDFNNNSLVDLILPLSTIDLSDGTKRYLVMVIKDVEKSSEITTLELKDKTLVPTHATAADIMDRRMLNLLVFATNGKTLNCFYYSLHKENVDLFMKVMTKYKNIEESKYPDSYFLSGSNNNGLTYKLTVIDIHGIKNVRTATLRPQTAYTPLYTPFTYIGLGKTNNYVEELYLGVPSSNKNYFHMWISIIPSCTVITLPIPLHNPTQWILKLSIIPGKKLFTILLSTSLTLIVLGIVILIFDFKEKREDYVRAKGFRQKFIIN</sequence>
<gene>
    <name evidence="12" type="ORF">MACK_000033</name>
</gene>
<dbReference type="EMBL" id="CP056069">
    <property type="protein sequence ID" value="UKJ99967.2"/>
    <property type="molecule type" value="Genomic_DNA"/>
</dbReference>
<evidence type="ECO:0000256" key="7">
    <source>
        <dbReference type="ARBA" id="ARBA00023180"/>
    </source>
</evidence>
<dbReference type="AlphaFoldDB" id="A0A976QRT2"/>
<protein>
    <submittedName>
        <fullName evidence="12">FG-GAP repeat containing protein</fullName>
    </submittedName>
</protein>
<dbReference type="InterPro" id="IPR013517">
    <property type="entry name" value="FG-GAP"/>
</dbReference>
<evidence type="ECO:0000256" key="6">
    <source>
        <dbReference type="ARBA" id="ARBA00023136"/>
    </source>
</evidence>
<evidence type="ECO:0000259" key="11">
    <source>
        <dbReference type="Pfam" id="PF23122"/>
    </source>
</evidence>
<dbReference type="SUPFAM" id="SSF69318">
    <property type="entry name" value="Integrin alpha N-terminal domain"/>
    <property type="match status" value="1"/>
</dbReference>
<evidence type="ECO:0000313" key="13">
    <source>
        <dbReference type="Proteomes" id="UP000244811"/>
    </source>
</evidence>
<feature type="transmembrane region" description="Helical" evidence="9">
    <location>
        <begin position="713"/>
        <end position="734"/>
    </location>
</feature>
<comment type="similarity">
    <text evidence="2">Belongs to the TIP family.</text>
</comment>
<feature type="chain" id="PRO_5037722989" evidence="10">
    <location>
        <begin position="21"/>
        <end position="756"/>
    </location>
</feature>
<keyword evidence="3 9" id="KW-0812">Transmembrane</keyword>
<feature type="domain" description="T-cell immunomodulatory protein TIP C2" evidence="11">
    <location>
        <begin position="609"/>
        <end position="705"/>
    </location>
</feature>
<evidence type="ECO:0000256" key="5">
    <source>
        <dbReference type="ARBA" id="ARBA00022989"/>
    </source>
</evidence>
<reference evidence="12" key="1">
    <citation type="submission" date="2022-07" db="EMBL/GenBank/DDBJ databases">
        <title>Evaluation of T. orientalis genome assembly methods using nanopore sequencing and analysis of variation between genomes.</title>
        <authorList>
            <person name="Yam J."/>
            <person name="Micallef M.L."/>
            <person name="Liu M."/>
            <person name="Djordjevic S.P."/>
            <person name="Bogema D.R."/>
            <person name="Jenkins C."/>
        </authorList>
    </citation>
    <scope>NUCLEOTIDE SEQUENCE</scope>
    <source>
        <strain evidence="12">Goon Nure</strain>
    </source>
</reference>
<dbReference type="Proteomes" id="UP000244811">
    <property type="component" value="Chromosome 1"/>
</dbReference>